<dbReference type="InterPro" id="IPR000477">
    <property type="entry name" value="RT_dom"/>
</dbReference>
<evidence type="ECO:0000313" key="3">
    <source>
        <dbReference type="Proteomes" id="UP001332939"/>
    </source>
</evidence>
<gene>
    <name evidence="2" type="ORF">NA736_06410</name>
</gene>
<keyword evidence="2" id="KW-0695">RNA-directed DNA polymerase</keyword>
<proteinExistence type="predicted"/>
<keyword evidence="3" id="KW-1185">Reference proteome</keyword>
<dbReference type="Gene3D" id="3.60.110.10">
    <property type="entry name" value="Carbon-nitrogen hydrolase"/>
    <property type="match status" value="1"/>
</dbReference>
<keyword evidence="2" id="KW-0548">Nucleotidyltransferase</keyword>
<feature type="domain" description="Reverse transcriptase" evidence="1">
    <location>
        <begin position="112"/>
        <end position="338"/>
    </location>
</feature>
<evidence type="ECO:0000313" key="2">
    <source>
        <dbReference type="EMBL" id="MEB6856663.1"/>
    </source>
</evidence>
<dbReference type="RefSeq" id="WP_325931561.1">
    <property type="nucleotide sequence ID" value="NZ_JAMZOO010000001.1"/>
</dbReference>
<dbReference type="Proteomes" id="UP001332939">
    <property type="component" value="Unassembled WGS sequence"/>
</dbReference>
<dbReference type="EMBL" id="JAMZOO010000001">
    <property type="protein sequence ID" value="MEB6856663.1"/>
    <property type="molecule type" value="Genomic_DNA"/>
</dbReference>
<name>A0ABU6ED99_9GAMM</name>
<dbReference type="GO" id="GO:0003964">
    <property type="term" value="F:RNA-directed DNA polymerase activity"/>
    <property type="evidence" value="ECO:0007669"/>
    <property type="project" value="UniProtKB-KW"/>
</dbReference>
<keyword evidence="2" id="KW-0808">Transferase</keyword>
<dbReference type="Pfam" id="PF00078">
    <property type="entry name" value="RVT_1"/>
    <property type="match status" value="1"/>
</dbReference>
<protein>
    <submittedName>
        <fullName evidence="2">RNA-directed DNA polymerase</fullName>
    </submittedName>
</protein>
<reference evidence="2 3" key="1">
    <citation type="submission" date="2022-05" db="EMBL/GenBank/DDBJ databases">
        <title>Whole genome sequences of Escherichia coli of fish isolates collected from Assam, India.</title>
        <authorList>
            <person name="Sudha S."/>
            <person name="Muneeb K.H."/>
            <person name="Rakshit O."/>
            <person name="Mendem S.K."/>
            <person name="Raisen C."/>
            <person name="Holmes M.A."/>
            <person name="Shome B.R."/>
            <person name="Sivaraman G.K."/>
        </authorList>
    </citation>
    <scope>NUCLEOTIDE SEQUENCE [LARGE SCALE GENOMIC DNA]</scope>
    <source>
        <strain evidence="2 3">278</strain>
    </source>
</reference>
<dbReference type="SUPFAM" id="SSF56317">
    <property type="entry name" value="Carbon-nitrogen hydrolase"/>
    <property type="match status" value="1"/>
</dbReference>
<dbReference type="InterPro" id="IPR036526">
    <property type="entry name" value="C-N_Hydrolase_sf"/>
</dbReference>
<organism evidence="2 3">
    <name type="scientific">Proteus cibi</name>
    <dbReference type="NCBI Taxonomy" id="2050966"/>
    <lineage>
        <taxon>Bacteria</taxon>
        <taxon>Pseudomonadati</taxon>
        <taxon>Pseudomonadota</taxon>
        <taxon>Gammaproteobacteria</taxon>
        <taxon>Enterobacterales</taxon>
        <taxon>Morganellaceae</taxon>
        <taxon>Proteus</taxon>
    </lineage>
</organism>
<dbReference type="CDD" id="cd01646">
    <property type="entry name" value="RT_Bac_retron_I"/>
    <property type="match status" value="1"/>
</dbReference>
<accession>A0ABU6ED99</accession>
<comment type="caution">
    <text evidence="2">The sequence shown here is derived from an EMBL/GenBank/DDBJ whole genome shotgun (WGS) entry which is preliminary data.</text>
</comment>
<evidence type="ECO:0000259" key="1">
    <source>
        <dbReference type="Pfam" id="PF00078"/>
    </source>
</evidence>
<sequence>MKKKLFSKDYITVADVYLAYRKAKAEAFFDSFHPNAISFSEFEKDINKNILKLHSIIINGGSKWWEDTSFIGKYHYVPKSLDDSSWNNNLNVHYSSVDPTEDWKRRFEENKKKRLNPKYRLIQSPSVEYQIISTLWILKVGHKFEAKLDKNLSYGNRLRRKRHIFENFGPYNGSINNDSSGLFSPYFSAYKNWRNKGLSKMKKLIEEGHPVTAITMDLESFYHNVSANFILRPSFLKKINIDLNGDENKFTTLLLNSITNWYRETPDFKKREEGALPIGLSASKVISNVLLYELDVQIQKGLAPSYYGRYVDDIFLVFKTPDDLTVNGDAILAYMSKHVECLKVKREAGKQPDIRVRFSYAADSVLKFTASKQKIFSLSGKHGLDFIDQIASQIKAQSSEYRMLPEVPKDSVEMANKTLLASENASLSADALRKADGMSVRRLGLSLLLRDIESYSEDLSSEKWEQVRIEFYGLVERYLLTPKGLFDLFGYLHRVFKLMIINSDFHCADNFVDKFSECLKLISETTYKSTLPELDSCKEYFFARFFEVALQSSTTKKFDKWEALRKLLIKLNILINDDAKKLTKRQIQELSDSLLLADFGCRSYKDYWYYTQDKDINRIKVPQSISVKKILRLALIKKFRESAELKVPHWPALAFPTRPLSVQEIAMICPKVFDEKEDKLFKDSILGLRGARTSQISIGKKQYDDGVVFAIPSHIKSSVYIALTNFETTNAQYQLALSDKPDISLERYEKINTLVNNILKSNRKCDYIVFPECSLPRRWAVNIAGKLAKQKISLIAGIEYYKYKNSKGIVRNDCLLSLSTNWPGYHSNILVLQPKHSPSHGERQLLNENSLKLFESNFDTSVFPIYKHGKFHFGTIICSDLTNPLNRVRFQGKVDCLFVLEWNPDVKTFSFLVEGTSHDTHSFVVQVNNRTYGDSRVRAPYRADYKRDSVRVKGGISDTYVIAEVNYTTLRKFQKKGVMTDGKSEFKPVPIGFKMSNSRK</sequence>